<evidence type="ECO:0000313" key="2">
    <source>
        <dbReference type="EMBL" id="KAF1085362.1"/>
    </source>
</evidence>
<dbReference type="AlphaFoldDB" id="A0A9D3AXU0"/>
<protein>
    <submittedName>
        <fullName evidence="2">Uncharacterized protein</fullName>
    </submittedName>
</protein>
<evidence type="ECO:0000313" key="3">
    <source>
        <dbReference type="Proteomes" id="UP000798488"/>
    </source>
</evidence>
<comment type="caution">
    <text evidence="2">The sequence shown here is derived from an EMBL/GenBank/DDBJ whole genome shotgun (WGS) entry which is preliminary data.</text>
</comment>
<name>A0A9D3AXU0_9FIRM</name>
<feature type="transmembrane region" description="Helical" evidence="1">
    <location>
        <begin position="12"/>
        <end position="31"/>
    </location>
</feature>
<keyword evidence="1" id="KW-0812">Transmembrane</keyword>
<dbReference type="Proteomes" id="UP000798488">
    <property type="component" value="Unassembled WGS sequence"/>
</dbReference>
<keyword evidence="1" id="KW-1133">Transmembrane helix</keyword>
<dbReference type="RefSeq" id="WP_207708552.1">
    <property type="nucleotide sequence ID" value="NZ_LSRS01000003.1"/>
</dbReference>
<sequence>MSQKEADQAKRKMLMFLIFAPGIFFLVYWLYTQTTDRVGGQTVELPTQYVMLGQQVYVNGEHYLVKSGQPLFIDTVDLNNNVAVAEPGRVFVGLSLVTGAQVDKTRVQVIDDRGRSYSPLDVEQTVVSNNFKLPDSEGYLYMFKVDSRPEAYYLQVNNDADLTWRFKNTYSKHKPAA</sequence>
<reference evidence="2" key="1">
    <citation type="submission" date="2016-02" db="EMBL/GenBank/DDBJ databases">
        <title>Draft Genome Sequence of Sporotomaculum syntrophicum Strain FB, a Syntrophic Benzoate Degrader.</title>
        <authorList>
            <person name="Nobu M.K."/>
            <person name="Narihiro T."/>
            <person name="Qiu Y.-L."/>
            <person name="Ohashi A."/>
            <person name="Liu W.-T."/>
            <person name="Yuji S."/>
        </authorList>
    </citation>
    <scope>NUCLEOTIDE SEQUENCE</scope>
    <source>
        <strain evidence="2">FB</strain>
    </source>
</reference>
<evidence type="ECO:0000256" key="1">
    <source>
        <dbReference type="SAM" id="Phobius"/>
    </source>
</evidence>
<dbReference type="EMBL" id="LSRS01000003">
    <property type="protein sequence ID" value="KAF1085362.1"/>
    <property type="molecule type" value="Genomic_DNA"/>
</dbReference>
<gene>
    <name evidence="2" type="ORF">SPSYN_01498</name>
</gene>
<proteinExistence type="predicted"/>
<keyword evidence="1" id="KW-0472">Membrane</keyword>
<accession>A0A9D3AXU0</accession>
<organism evidence="2 3">
    <name type="scientific">Sporotomaculum syntrophicum</name>
    <dbReference type="NCBI Taxonomy" id="182264"/>
    <lineage>
        <taxon>Bacteria</taxon>
        <taxon>Bacillati</taxon>
        <taxon>Bacillota</taxon>
        <taxon>Clostridia</taxon>
        <taxon>Eubacteriales</taxon>
        <taxon>Desulfallaceae</taxon>
        <taxon>Sporotomaculum</taxon>
    </lineage>
</organism>
<keyword evidence="3" id="KW-1185">Reference proteome</keyword>